<dbReference type="Gene3D" id="3.20.20.190">
    <property type="entry name" value="Phosphatidylinositol (PI) phosphodiesterase"/>
    <property type="match status" value="1"/>
</dbReference>
<dbReference type="Proteomes" id="UP001612741">
    <property type="component" value="Unassembled WGS sequence"/>
</dbReference>
<dbReference type="PANTHER" id="PTHR46211">
    <property type="entry name" value="GLYCEROPHOSPHORYL DIESTER PHOSPHODIESTERASE"/>
    <property type="match status" value="1"/>
</dbReference>
<reference evidence="2 3" key="1">
    <citation type="submission" date="2024-10" db="EMBL/GenBank/DDBJ databases">
        <title>The Natural Products Discovery Center: Release of the First 8490 Sequenced Strains for Exploring Actinobacteria Biosynthetic Diversity.</title>
        <authorList>
            <person name="Kalkreuter E."/>
            <person name="Kautsar S.A."/>
            <person name="Yang D."/>
            <person name="Bader C.D."/>
            <person name="Teijaro C.N."/>
            <person name="Fluegel L."/>
            <person name="Davis C.M."/>
            <person name="Simpson J.R."/>
            <person name="Lauterbach L."/>
            <person name="Steele A.D."/>
            <person name="Gui C."/>
            <person name="Meng S."/>
            <person name="Li G."/>
            <person name="Viehrig K."/>
            <person name="Ye F."/>
            <person name="Su P."/>
            <person name="Kiefer A.F."/>
            <person name="Nichols A."/>
            <person name="Cepeda A.J."/>
            <person name="Yan W."/>
            <person name="Fan B."/>
            <person name="Jiang Y."/>
            <person name="Adhikari A."/>
            <person name="Zheng C.-J."/>
            <person name="Schuster L."/>
            <person name="Cowan T.M."/>
            <person name="Smanski M.J."/>
            <person name="Chevrette M.G."/>
            <person name="De Carvalho L.P.S."/>
            <person name="Shen B."/>
        </authorList>
    </citation>
    <scope>NUCLEOTIDE SEQUENCE [LARGE SCALE GENOMIC DNA]</scope>
    <source>
        <strain evidence="2 3">NPDC050545</strain>
    </source>
</reference>
<dbReference type="Pfam" id="PF03009">
    <property type="entry name" value="GDPD"/>
    <property type="match status" value="1"/>
</dbReference>
<feature type="domain" description="GP-PDE" evidence="1">
    <location>
        <begin position="6"/>
        <end position="241"/>
    </location>
</feature>
<dbReference type="SUPFAM" id="SSF51695">
    <property type="entry name" value="PLC-like phosphodiesterases"/>
    <property type="match status" value="1"/>
</dbReference>
<protein>
    <submittedName>
        <fullName evidence="2">Glycerophosphodiester phosphodiesterase</fullName>
    </submittedName>
</protein>
<dbReference type="EMBL" id="JBITGY010000014">
    <property type="protein sequence ID" value="MFI6504361.1"/>
    <property type="molecule type" value="Genomic_DNA"/>
</dbReference>
<dbReference type="InterPro" id="IPR030395">
    <property type="entry name" value="GP_PDE_dom"/>
</dbReference>
<sequence length="285" mass="31056">MFDPDPLIVAHRGAPRVAPENTLAAFRAARTAGADLYELDVHLTKDGRLVVIHDASLARTTNVEEVFPDRTPWRVRDFTLEEIRRLDAGSWFDPGFAGEPVPTLEKVLEVMKGGPGLLLEVKQPVQTPDIGTRLAAMMTLAPPVTIVQSFDWQFIKEFQARGERAVLGTPTAADLPGIAAYANYVSVKHRAITPDYVRQAHQLGLKVMAYTVNKRPAMRRLVLAGVDGVITNRPKMLRRVLNPDVCFPHPSDPAPVLTTAQLVNGKPVCPAPAPAVQPSPAPPPV</sequence>
<evidence type="ECO:0000313" key="3">
    <source>
        <dbReference type="Proteomes" id="UP001612741"/>
    </source>
</evidence>
<accession>A0ABW7Z856</accession>
<evidence type="ECO:0000313" key="2">
    <source>
        <dbReference type="EMBL" id="MFI6504361.1"/>
    </source>
</evidence>
<evidence type="ECO:0000259" key="1">
    <source>
        <dbReference type="PROSITE" id="PS51704"/>
    </source>
</evidence>
<gene>
    <name evidence="2" type="ORF">ACIBG2_43745</name>
</gene>
<dbReference type="RefSeq" id="WP_397090108.1">
    <property type="nucleotide sequence ID" value="NZ_JBITGY010000014.1"/>
</dbReference>
<name>A0ABW7Z856_9ACTN</name>
<keyword evidence="3" id="KW-1185">Reference proteome</keyword>
<organism evidence="2 3">
    <name type="scientific">Nonomuraea typhae</name>
    <dbReference type="NCBI Taxonomy" id="2603600"/>
    <lineage>
        <taxon>Bacteria</taxon>
        <taxon>Bacillati</taxon>
        <taxon>Actinomycetota</taxon>
        <taxon>Actinomycetes</taxon>
        <taxon>Streptosporangiales</taxon>
        <taxon>Streptosporangiaceae</taxon>
        <taxon>Nonomuraea</taxon>
    </lineage>
</organism>
<proteinExistence type="predicted"/>
<dbReference type="PANTHER" id="PTHR46211:SF14">
    <property type="entry name" value="GLYCEROPHOSPHODIESTER PHOSPHODIESTERASE"/>
    <property type="match status" value="1"/>
</dbReference>
<comment type="caution">
    <text evidence="2">The sequence shown here is derived from an EMBL/GenBank/DDBJ whole genome shotgun (WGS) entry which is preliminary data.</text>
</comment>
<dbReference type="InterPro" id="IPR017946">
    <property type="entry name" value="PLC-like_Pdiesterase_TIM-brl"/>
</dbReference>
<dbReference type="PROSITE" id="PS51704">
    <property type="entry name" value="GP_PDE"/>
    <property type="match status" value="1"/>
</dbReference>